<keyword evidence="5" id="KW-0067">ATP-binding</keyword>
<dbReference type="PANTHER" id="PTHR43085:SF1">
    <property type="entry name" value="PSEUDOURIDINE KINASE-RELATED"/>
    <property type="match status" value="1"/>
</dbReference>
<dbReference type="SUPFAM" id="SSF53613">
    <property type="entry name" value="Ribokinase-like"/>
    <property type="match status" value="1"/>
</dbReference>
<dbReference type="Proteomes" id="UP001183420">
    <property type="component" value="Unassembled WGS sequence"/>
</dbReference>
<dbReference type="InterPro" id="IPR029056">
    <property type="entry name" value="Ribokinase-like"/>
</dbReference>
<dbReference type="RefSeq" id="WP_311595406.1">
    <property type="nucleotide sequence ID" value="NZ_JAVREM010000002.1"/>
</dbReference>
<dbReference type="CDD" id="cd01167">
    <property type="entry name" value="bac_FRK"/>
    <property type="match status" value="1"/>
</dbReference>
<keyword evidence="9" id="KW-1185">Reference proteome</keyword>
<dbReference type="PANTHER" id="PTHR43085">
    <property type="entry name" value="HEXOKINASE FAMILY MEMBER"/>
    <property type="match status" value="1"/>
</dbReference>
<evidence type="ECO:0000256" key="4">
    <source>
        <dbReference type="ARBA" id="ARBA00022777"/>
    </source>
</evidence>
<comment type="similarity">
    <text evidence="1 6">Belongs to the carbohydrate kinase PfkB family.</text>
</comment>
<gene>
    <name evidence="8" type="ORF">RNC47_03590</name>
</gene>
<evidence type="ECO:0000313" key="8">
    <source>
        <dbReference type="EMBL" id="MDT0317420.1"/>
    </source>
</evidence>
<dbReference type="InterPro" id="IPR002173">
    <property type="entry name" value="Carboh/pur_kinase_PfkB_CS"/>
</dbReference>
<feature type="domain" description="Carbohydrate kinase PfkB" evidence="7">
    <location>
        <begin position="4"/>
        <end position="290"/>
    </location>
</feature>
<accession>A0ABU2LIW1</accession>
<evidence type="ECO:0000256" key="1">
    <source>
        <dbReference type="ARBA" id="ARBA00010688"/>
    </source>
</evidence>
<evidence type="ECO:0000256" key="5">
    <source>
        <dbReference type="ARBA" id="ARBA00022840"/>
    </source>
</evidence>
<dbReference type="EC" id="2.7.1.-" evidence="8"/>
<evidence type="ECO:0000256" key="2">
    <source>
        <dbReference type="ARBA" id="ARBA00022679"/>
    </source>
</evidence>
<evidence type="ECO:0000256" key="3">
    <source>
        <dbReference type="ARBA" id="ARBA00022741"/>
    </source>
</evidence>
<reference evidence="9" key="1">
    <citation type="submission" date="2023-07" db="EMBL/GenBank/DDBJ databases">
        <title>30 novel species of actinomycetes from the DSMZ collection.</title>
        <authorList>
            <person name="Nouioui I."/>
        </authorList>
    </citation>
    <scope>NUCLEOTIDE SEQUENCE [LARGE SCALE GENOMIC DNA]</scope>
    <source>
        <strain evidence="9">DSM 44918</strain>
    </source>
</reference>
<dbReference type="Gene3D" id="3.40.1190.20">
    <property type="match status" value="1"/>
</dbReference>
<name>A0ABU2LIW1_9ACTN</name>
<evidence type="ECO:0000256" key="6">
    <source>
        <dbReference type="RuleBase" id="RU003704"/>
    </source>
</evidence>
<dbReference type="PROSITE" id="PS00584">
    <property type="entry name" value="PFKB_KINASES_2"/>
    <property type="match status" value="1"/>
</dbReference>
<proteinExistence type="inferred from homology"/>
<dbReference type="Pfam" id="PF00294">
    <property type="entry name" value="PfkB"/>
    <property type="match status" value="1"/>
</dbReference>
<protein>
    <submittedName>
        <fullName evidence="8">Carbohydrate kinase</fullName>
        <ecNumber evidence="8">2.7.1.-</ecNumber>
    </submittedName>
</protein>
<dbReference type="InterPro" id="IPR011611">
    <property type="entry name" value="PfkB_dom"/>
</dbReference>
<keyword evidence="2 6" id="KW-0808">Transferase</keyword>
<organism evidence="8 9">
    <name type="scientific">Streptomyces millisiae</name>
    <dbReference type="NCBI Taxonomy" id="3075542"/>
    <lineage>
        <taxon>Bacteria</taxon>
        <taxon>Bacillati</taxon>
        <taxon>Actinomycetota</taxon>
        <taxon>Actinomycetes</taxon>
        <taxon>Kitasatosporales</taxon>
        <taxon>Streptomycetaceae</taxon>
        <taxon>Streptomyces</taxon>
    </lineage>
</organism>
<dbReference type="InterPro" id="IPR002139">
    <property type="entry name" value="Ribo/fructo_kinase"/>
</dbReference>
<dbReference type="EMBL" id="JAVREM010000002">
    <property type="protein sequence ID" value="MDT0317420.1"/>
    <property type="molecule type" value="Genomic_DNA"/>
</dbReference>
<dbReference type="PROSITE" id="PS00583">
    <property type="entry name" value="PFKB_KINASES_1"/>
    <property type="match status" value="1"/>
</dbReference>
<evidence type="ECO:0000313" key="9">
    <source>
        <dbReference type="Proteomes" id="UP001183420"/>
    </source>
</evidence>
<comment type="caution">
    <text evidence="8">The sequence shown here is derived from an EMBL/GenBank/DDBJ whole genome shotgun (WGS) entry which is preliminary data.</text>
</comment>
<keyword evidence="3" id="KW-0547">Nucleotide-binding</keyword>
<keyword evidence="4 6" id="KW-0418">Kinase</keyword>
<evidence type="ECO:0000259" key="7">
    <source>
        <dbReference type="Pfam" id="PF00294"/>
    </source>
</evidence>
<dbReference type="InterPro" id="IPR050306">
    <property type="entry name" value="PfkB_Carbo_kinase"/>
</dbReference>
<sequence>MTARVTVVGEALVDLLWKTGARDVHAAPGGSPANVAVGLRRLGRPTTLLTAWGEDPPGELVRAHLAETGLTVRRVPADTDRTIVALAYLGVDGAARYDFLASWDPRELPVPEDTAVLHTGSLAVVIEPGASRVLELCRERRAAGTTVAADLNVRPAVQPDRDAYLEAARRLAASVDVLKASDEDLAWLFPGTGPADAARTLLAAGPRLVVVTLGARGALAVTSGHEVGVAAPAVTVLDTIGAGDTFQAALLDSIAERGAPPVAPDELSTVLRRCATAAAITCTRIGADPPTREELGAL</sequence>
<dbReference type="PRINTS" id="PR00990">
    <property type="entry name" value="RIBOKINASE"/>
</dbReference>
<dbReference type="GO" id="GO:0016301">
    <property type="term" value="F:kinase activity"/>
    <property type="evidence" value="ECO:0007669"/>
    <property type="project" value="UniProtKB-KW"/>
</dbReference>